<feature type="domain" description="PIN" evidence="1">
    <location>
        <begin position="11"/>
        <end position="128"/>
    </location>
</feature>
<dbReference type="EMBL" id="JACPUR010000004">
    <property type="protein sequence ID" value="MBI3126537.1"/>
    <property type="molecule type" value="Genomic_DNA"/>
</dbReference>
<organism evidence="2 3">
    <name type="scientific">Tectimicrobiota bacterium</name>
    <dbReference type="NCBI Taxonomy" id="2528274"/>
    <lineage>
        <taxon>Bacteria</taxon>
        <taxon>Pseudomonadati</taxon>
        <taxon>Nitrospinota/Tectimicrobiota group</taxon>
        <taxon>Candidatus Tectimicrobiota</taxon>
    </lineage>
</organism>
<evidence type="ECO:0000313" key="2">
    <source>
        <dbReference type="EMBL" id="MBI3126537.1"/>
    </source>
</evidence>
<proteinExistence type="predicted"/>
<dbReference type="PANTHER" id="PTHR42188">
    <property type="entry name" value="23S RRNA-SPECIFIC ENDONUCLEASE VAPC20"/>
    <property type="match status" value="1"/>
</dbReference>
<protein>
    <submittedName>
        <fullName evidence="2">PIN domain-containing protein</fullName>
    </submittedName>
</protein>
<name>A0A932MMH0_UNCTE</name>
<reference evidence="2" key="1">
    <citation type="submission" date="2020-07" db="EMBL/GenBank/DDBJ databases">
        <title>Huge and variable diversity of episymbiotic CPR bacteria and DPANN archaea in groundwater ecosystems.</title>
        <authorList>
            <person name="He C.Y."/>
            <person name="Keren R."/>
            <person name="Whittaker M."/>
            <person name="Farag I.F."/>
            <person name="Doudna J."/>
            <person name="Cate J.H.D."/>
            <person name="Banfield J.F."/>
        </authorList>
    </citation>
    <scope>NUCLEOTIDE SEQUENCE</scope>
    <source>
        <strain evidence="2">NC_groundwater_763_Ag_S-0.2um_68_21</strain>
    </source>
</reference>
<dbReference type="GO" id="GO:0004521">
    <property type="term" value="F:RNA endonuclease activity"/>
    <property type="evidence" value="ECO:0007669"/>
    <property type="project" value="InterPro"/>
</dbReference>
<dbReference type="AlphaFoldDB" id="A0A932MMH0"/>
<dbReference type="Pfam" id="PF01850">
    <property type="entry name" value="PIN"/>
    <property type="match status" value="1"/>
</dbReference>
<comment type="caution">
    <text evidence="2">The sequence shown here is derived from an EMBL/GenBank/DDBJ whole genome shotgun (WGS) entry which is preliminary data.</text>
</comment>
<dbReference type="Gene3D" id="3.40.50.1010">
    <property type="entry name" value="5'-nuclease"/>
    <property type="match status" value="1"/>
</dbReference>
<dbReference type="InterPro" id="IPR029060">
    <property type="entry name" value="PIN-like_dom_sf"/>
</dbReference>
<dbReference type="Proteomes" id="UP000782312">
    <property type="component" value="Unassembled WGS sequence"/>
</dbReference>
<accession>A0A932MMH0</accession>
<gene>
    <name evidence="2" type="ORF">HYZ11_02920</name>
</gene>
<dbReference type="InterPro" id="IPR002716">
    <property type="entry name" value="PIN_dom"/>
</dbReference>
<dbReference type="GO" id="GO:0016075">
    <property type="term" value="P:rRNA catabolic process"/>
    <property type="evidence" value="ECO:0007669"/>
    <property type="project" value="TreeGrafter"/>
</dbReference>
<dbReference type="SUPFAM" id="SSF88723">
    <property type="entry name" value="PIN domain-like"/>
    <property type="match status" value="1"/>
</dbReference>
<dbReference type="InterPro" id="IPR039018">
    <property type="entry name" value="VapC20-like"/>
</dbReference>
<evidence type="ECO:0000313" key="3">
    <source>
        <dbReference type="Proteomes" id="UP000782312"/>
    </source>
</evidence>
<sequence>MKMVFADSFYWIARVHPRDQGHEAAKKAREDLGEVQIVTTDEVLVEFLNALSSKGEYLRRQAVKMVQTILKDPDVVVVPQSRDSFMNGLELFKNRPDKEYSLTDCISMSVMWKEGLLEILTGDHHFEQEGFTVLIRKV</sequence>
<evidence type="ECO:0000259" key="1">
    <source>
        <dbReference type="Pfam" id="PF01850"/>
    </source>
</evidence>
<dbReference type="PANTHER" id="PTHR42188:SF1">
    <property type="entry name" value="23S RRNA-SPECIFIC ENDONUCLEASE VAPC20"/>
    <property type="match status" value="1"/>
</dbReference>